<proteinExistence type="predicted"/>
<dbReference type="GO" id="GO:0016746">
    <property type="term" value="F:acyltransferase activity"/>
    <property type="evidence" value="ECO:0007669"/>
    <property type="project" value="InterPro"/>
</dbReference>
<gene>
    <name evidence="1" type="ORF">C8D90_101195</name>
</gene>
<protein>
    <submittedName>
        <fullName evidence="1">3-oxoacyl-[acyl-carrier-protein] synthase-1</fullName>
    </submittedName>
</protein>
<dbReference type="AlphaFoldDB" id="A0A370R2T7"/>
<keyword evidence="2" id="KW-1185">Reference proteome</keyword>
<comment type="caution">
    <text evidence="1">The sequence shown here is derived from an EMBL/GenBank/DDBJ whole genome shotgun (WGS) entry which is preliminary data.</text>
</comment>
<sequence length="335" mass="36287">MIQMPQLRIIAGGMCCSVGYSAPAASAAIRAEIDHFHETDFVGAGGKPVIGAQLYQNPLWGPERYTWMFERVTQECLQRLPGIPPQAMTLILLLPEQNRPGINALWAKQTVNGISHSFHRTSRVFPHGKSALGSALTYARALFANKQSEYALIVGVDSYFQPETLNYYLNDDRLLSGDNHGFIPGEGAGAVVVTAVRPGERGVRITGVGIAQEEAHWLQDEKVHRAEGMTAAIRMAQAQSGKALSGYQFHIGDISGEAYYFKEISLALTRCFDEPVADFPNLTPASSLGETGAAVGPLILAYLSELMTGKDAPGRSGLVHFSADSGYRVVLTVEY</sequence>
<dbReference type="Gene3D" id="3.40.47.10">
    <property type="match status" value="1"/>
</dbReference>
<reference evidence="1 2" key="1">
    <citation type="submission" date="2018-07" db="EMBL/GenBank/DDBJ databases">
        <title>Genomic Encyclopedia of Type Strains, Phase IV (KMG-IV): sequencing the most valuable type-strain genomes for metagenomic binning, comparative biology and taxonomic classification.</title>
        <authorList>
            <person name="Goeker M."/>
        </authorList>
    </citation>
    <scope>NUCLEOTIDE SEQUENCE [LARGE SCALE GENOMIC DNA]</scope>
    <source>
        <strain evidence="1 2">DSM 103736</strain>
    </source>
</reference>
<dbReference type="InterPro" id="IPR016039">
    <property type="entry name" value="Thiolase-like"/>
</dbReference>
<dbReference type="RefSeq" id="WP_115456550.1">
    <property type="nucleotide sequence ID" value="NZ_QRAP01000001.1"/>
</dbReference>
<dbReference type="Proteomes" id="UP000254848">
    <property type="component" value="Unassembled WGS sequence"/>
</dbReference>
<name>A0A370R2T7_9GAMM</name>
<dbReference type="EMBL" id="QRAP01000001">
    <property type="protein sequence ID" value="RDK96759.1"/>
    <property type="molecule type" value="Genomic_DNA"/>
</dbReference>
<evidence type="ECO:0000313" key="2">
    <source>
        <dbReference type="Proteomes" id="UP000254848"/>
    </source>
</evidence>
<organism evidence="1 2">
    <name type="scientific">Enterobacillus tribolii</name>
    <dbReference type="NCBI Taxonomy" id="1487935"/>
    <lineage>
        <taxon>Bacteria</taxon>
        <taxon>Pseudomonadati</taxon>
        <taxon>Pseudomonadota</taxon>
        <taxon>Gammaproteobacteria</taxon>
        <taxon>Enterobacterales</taxon>
        <taxon>Hafniaceae</taxon>
        <taxon>Enterobacillus</taxon>
    </lineage>
</organism>
<dbReference type="OrthoDB" id="3078238at2"/>
<evidence type="ECO:0000313" key="1">
    <source>
        <dbReference type="EMBL" id="RDK96759.1"/>
    </source>
</evidence>
<accession>A0A370R2T7</accession>
<dbReference type="SUPFAM" id="SSF53901">
    <property type="entry name" value="Thiolase-like"/>
    <property type="match status" value="2"/>
</dbReference>